<dbReference type="PANTHER" id="PTHR10742">
    <property type="entry name" value="FLAVIN MONOAMINE OXIDASE"/>
    <property type="match status" value="1"/>
</dbReference>
<dbReference type="Proteomes" id="UP001205601">
    <property type="component" value="Unassembled WGS sequence"/>
</dbReference>
<keyword evidence="9" id="KW-1185">Reference proteome</keyword>
<feature type="domain" description="Amine oxidase" evidence="7">
    <location>
        <begin position="13"/>
        <end position="102"/>
    </location>
</feature>
<evidence type="ECO:0000259" key="7">
    <source>
        <dbReference type="Pfam" id="PF01593"/>
    </source>
</evidence>
<sequence>MTADVVIVGAGAAGVGAALELRDRGMSCVVLEAADRIGGRAFTDRRSLPGHWDRGCQWLHCADVNPLVPWADRLGVAYDRAQSRTRRAHWRGGRRLSQAESAQIDARTDAGFEAVYAAARQGREMPVSAALAEGGHDDPFLLYMIRLMACDEPERVSARGYAAYADTGVNWIVRSGYGALVERMAEGLGVRTGVAVRAIAERPGGVRVETSAGSVDARAAIVTVSTNVLLSGAIALPKGEVRGVLDLMADVPCGCYEKVAVALRRLPDGLGETDGIAVDTGEPGRAPYVQVLPGEAPKMILHMAGDLARELSGHGEAAMTDFALSVLKGAFGAGFGDLVAATAVTGWGQDPLVRGGYSYAAAGRAESRDRMIEADAGRIAFAGEAFSRHWQATAHGAYQSGRDVAARLASGYLRRA</sequence>
<evidence type="ECO:0000313" key="8">
    <source>
        <dbReference type="EMBL" id="MCT8329794.1"/>
    </source>
</evidence>
<evidence type="ECO:0000313" key="9">
    <source>
        <dbReference type="Proteomes" id="UP001205601"/>
    </source>
</evidence>
<comment type="caution">
    <text evidence="8">The sequence shown here is derived from an EMBL/GenBank/DDBJ whole genome shotgun (WGS) entry which is preliminary data.</text>
</comment>
<comment type="pathway">
    <text evidence="1">Plant hormone metabolism; auxin biosynthesis.</text>
</comment>
<gene>
    <name evidence="8" type="ORF">N5I32_09740</name>
</gene>
<evidence type="ECO:0000256" key="3">
    <source>
        <dbReference type="ARBA" id="ARBA00012535"/>
    </source>
</evidence>
<dbReference type="RefSeq" id="WP_261495288.1">
    <property type="nucleotide sequence ID" value="NZ_JAOCQF010000001.1"/>
</dbReference>
<dbReference type="Pfam" id="PF01593">
    <property type="entry name" value="Amino_oxidase"/>
    <property type="match status" value="2"/>
</dbReference>
<comment type="similarity">
    <text evidence="2">Belongs to the tryptophan 2-monooxygenase family.</text>
</comment>
<evidence type="ECO:0000256" key="2">
    <source>
        <dbReference type="ARBA" id="ARBA00005833"/>
    </source>
</evidence>
<organism evidence="8 9">
    <name type="scientific">Albidovulum sediminis</name>
    <dbReference type="NCBI Taxonomy" id="3066345"/>
    <lineage>
        <taxon>Bacteria</taxon>
        <taxon>Pseudomonadati</taxon>
        <taxon>Pseudomonadota</taxon>
        <taxon>Alphaproteobacteria</taxon>
        <taxon>Rhodobacterales</taxon>
        <taxon>Paracoccaceae</taxon>
        <taxon>Albidovulum</taxon>
    </lineage>
</organism>
<reference evidence="9" key="1">
    <citation type="submission" date="2023-07" db="EMBL/GenBank/DDBJ databases">
        <title>Defluviimonas sediminis sp. nov., isolated from mangrove sediment.</title>
        <authorList>
            <person name="Liu L."/>
            <person name="Li J."/>
            <person name="Huang Y."/>
            <person name="Pan J."/>
            <person name="Li M."/>
        </authorList>
    </citation>
    <scope>NUCLEOTIDE SEQUENCE [LARGE SCALE GENOMIC DNA]</scope>
    <source>
        <strain evidence="9">FT324</strain>
    </source>
</reference>
<dbReference type="InterPro" id="IPR050281">
    <property type="entry name" value="Flavin_monoamine_oxidase"/>
</dbReference>
<proteinExistence type="inferred from homology"/>
<accession>A0ABT2NQE0</accession>
<dbReference type="InterPro" id="IPR002937">
    <property type="entry name" value="Amino_oxidase"/>
</dbReference>
<name>A0ABT2NQE0_9RHOB</name>
<evidence type="ECO:0000256" key="1">
    <source>
        <dbReference type="ARBA" id="ARBA00004814"/>
    </source>
</evidence>
<evidence type="ECO:0000256" key="4">
    <source>
        <dbReference type="ARBA" id="ARBA00017871"/>
    </source>
</evidence>
<feature type="domain" description="Amine oxidase" evidence="7">
    <location>
        <begin position="167"/>
        <end position="408"/>
    </location>
</feature>
<dbReference type="PRINTS" id="PR00411">
    <property type="entry name" value="PNDRDTASEI"/>
</dbReference>
<dbReference type="EMBL" id="JAOCQF010000001">
    <property type="protein sequence ID" value="MCT8329794.1"/>
    <property type="molecule type" value="Genomic_DNA"/>
</dbReference>
<dbReference type="SUPFAM" id="SSF54373">
    <property type="entry name" value="FAD-linked reductases, C-terminal domain"/>
    <property type="match status" value="1"/>
</dbReference>
<dbReference type="PANTHER" id="PTHR10742:SF410">
    <property type="entry name" value="LYSINE-SPECIFIC HISTONE DEMETHYLASE 2"/>
    <property type="match status" value="1"/>
</dbReference>
<comment type="catalytic activity">
    <reaction evidence="6">
        <text>L-tryptophan + O2 = indole-3-acetamide + CO2 + H2O</text>
        <dbReference type="Rhea" id="RHEA:16165"/>
        <dbReference type="ChEBI" id="CHEBI:15377"/>
        <dbReference type="ChEBI" id="CHEBI:15379"/>
        <dbReference type="ChEBI" id="CHEBI:16031"/>
        <dbReference type="ChEBI" id="CHEBI:16526"/>
        <dbReference type="ChEBI" id="CHEBI:57912"/>
        <dbReference type="EC" id="1.13.12.3"/>
    </reaction>
</comment>
<evidence type="ECO:0000256" key="6">
    <source>
        <dbReference type="ARBA" id="ARBA00047321"/>
    </source>
</evidence>
<keyword evidence="5" id="KW-0073">Auxin biosynthesis</keyword>
<dbReference type="InterPro" id="IPR036188">
    <property type="entry name" value="FAD/NAD-bd_sf"/>
</dbReference>
<dbReference type="EC" id="1.13.12.3" evidence="3"/>
<dbReference type="SUPFAM" id="SSF51905">
    <property type="entry name" value="FAD/NAD(P)-binding domain"/>
    <property type="match status" value="1"/>
</dbReference>
<protein>
    <recommendedName>
        <fullName evidence="4">Tryptophan 2-monooxygenase</fullName>
        <ecNumber evidence="3">1.13.12.3</ecNumber>
    </recommendedName>
</protein>
<dbReference type="Gene3D" id="3.50.50.60">
    <property type="entry name" value="FAD/NAD(P)-binding domain"/>
    <property type="match status" value="1"/>
</dbReference>
<evidence type="ECO:0000256" key="5">
    <source>
        <dbReference type="ARBA" id="ARBA00023070"/>
    </source>
</evidence>